<gene>
    <name evidence="2" type="ORF">CWR48_19150</name>
</gene>
<evidence type="ECO:0000313" key="3">
    <source>
        <dbReference type="Proteomes" id="UP000257143"/>
    </source>
</evidence>
<name>A0A3D8PJK6_9BACI</name>
<keyword evidence="1" id="KW-0812">Transmembrane</keyword>
<proteinExistence type="predicted"/>
<dbReference type="Proteomes" id="UP000257143">
    <property type="component" value="Unassembled WGS sequence"/>
</dbReference>
<dbReference type="OrthoDB" id="2884029at2"/>
<organism evidence="2 3">
    <name type="scientific">Oceanobacillus arenosus</name>
    <dbReference type="NCBI Taxonomy" id="1229153"/>
    <lineage>
        <taxon>Bacteria</taxon>
        <taxon>Bacillati</taxon>
        <taxon>Bacillota</taxon>
        <taxon>Bacilli</taxon>
        <taxon>Bacillales</taxon>
        <taxon>Bacillaceae</taxon>
        <taxon>Oceanobacillus</taxon>
    </lineage>
</organism>
<keyword evidence="3" id="KW-1185">Reference proteome</keyword>
<keyword evidence="1" id="KW-0472">Membrane</keyword>
<evidence type="ECO:0000256" key="1">
    <source>
        <dbReference type="SAM" id="Phobius"/>
    </source>
</evidence>
<comment type="caution">
    <text evidence="2">The sequence shown here is derived from an EMBL/GenBank/DDBJ whole genome shotgun (WGS) entry which is preliminary data.</text>
</comment>
<accession>A0A3D8PJK6</accession>
<reference evidence="3" key="1">
    <citation type="submission" date="2017-11" db="EMBL/GenBank/DDBJ databases">
        <authorList>
            <person name="Zhu W."/>
        </authorList>
    </citation>
    <scope>NUCLEOTIDE SEQUENCE [LARGE SCALE GENOMIC DNA]</scope>
    <source>
        <strain evidence="3">CAU 1183</strain>
    </source>
</reference>
<dbReference type="InterPro" id="IPR032111">
    <property type="entry name" value="Clostridium_phage_holin"/>
</dbReference>
<feature type="transmembrane region" description="Helical" evidence="1">
    <location>
        <begin position="38"/>
        <end position="55"/>
    </location>
</feature>
<dbReference type="AlphaFoldDB" id="A0A3D8PJK6"/>
<dbReference type="RefSeq" id="WP_115774896.1">
    <property type="nucleotide sequence ID" value="NZ_PIOC01000032.1"/>
</dbReference>
<protein>
    <submittedName>
        <fullName evidence="2">Holin</fullName>
    </submittedName>
</protein>
<keyword evidence="1" id="KW-1133">Transmembrane helix</keyword>
<feature type="transmembrane region" description="Helical" evidence="1">
    <location>
        <begin position="12"/>
        <end position="32"/>
    </location>
</feature>
<evidence type="ECO:0000313" key="2">
    <source>
        <dbReference type="EMBL" id="RDW15842.1"/>
    </source>
</evidence>
<dbReference type="Pfam" id="PF16079">
    <property type="entry name" value="Phage_holin_5_2"/>
    <property type="match status" value="1"/>
</dbReference>
<sequence>MDLLNIYLRHETLILIPVLYFIGILLSQTPMIPTWVHSWIKVAFAIIACLLYFGFDIRSVVQGILVTGAELILRDLLHNTLFGIQEKRLARTDKKDTAK</sequence>
<dbReference type="EMBL" id="PIOC01000032">
    <property type="protein sequence ID" value="RDW15842.1"/>
    <property type="molecule type" value="Genomic_DNA"/>
</dbReference>